<dbReference type="RefSeq" id="WP_309793739.1">
    <property type="nucleotide sequence ID" value="NZ_JAVDPW010000003.1"/>
</dbReference>
<dbReference type="InterPro" id="IPR050766">
    <property type="entry name" value="Bact_Lucif_Oxidored"/>
</dbReference>
<dbReference type="EMBL" id="JAVDPW010000003">
    <property type="protein sequence ID" value="MDR6289449.1"/>
    <property type="molecule type" value="Genomic_DNA"/>
</dbReference>
<evidence type="ECO:0000313" key="3">
    <source>
        <dbReference type="EMBL" id="MDR6289449.1"/>
    </source>
</evidence>
<dbReference type="PANTHER" id="PTHR30137:SF6">
    <property type="entry name" value="LUCIFERASE-LIKE MONOOXYGENASE"/>
    <property type="match status" value="1"/>
</dbReference>
<dbReference type="Pfam" id="PF00296">
    <property type="entry name" value="Bac_luciferase"/>
    <property type="match status" value="1"/>
</dbReference>
<dbReference type="InterPro" id="IPR011251">
    <property type="entry name" value="Luciferase-like_dom"/>
</dbReference>
<comment type="caution">
    <text evidence="3">The sequence shown here is derived from an EMBL/GenBank/DDBJ whole genome shotgun (WGS) entry which is preliminary data.</text>
</comment>
<dbReference type="Proteomes" id="UP001262410">
    <property type="component" value="Unassembled WGS sequence"/>
</dbReference>
<dbReference type="Gene3D" id="3.20.20.30">
    <property type="entry name" value="Luciferase-like domain"/>
    <property type="match status" value="1"/>
</dbReference>
<organism evidence="3 4">
    <name type="scientific">Inquilinus ginsengisoli</name>
    <dbReference type="NCBI Taxonomy" id="363840"/>
    <lineage>
        <taxon>Bacteria</taxon>
        <taxon>Pseudomonadati</taxon>
        <taxon>Pseudomonadota</taxon>
        <taxon>Alphaproteobacteria</taxon>
        <taxon>Rhodospirillales</taxon>
        <taxon>Rhodospirillaceae</taxon>
        <taxon>Inquilinus</taxon>
    </lineage>
</organism>
<sequence length="340" mass="35948">MAGDRSIPISVLDWAPVRAGETPREALQQAVDLARHVETLGFKRFWLAEHHGAAIVASAATSVVIGHIAGQTSTLRVGSGGIMLPNHPPLMVAEQFGTLAALYPGRIDLGLGRASGTAPGDEATLRALRQRPDARDRFPADVRELQSYFGEAGSAQGVRAAPGADVDVPVWLLGSSGFSAGEAAALGLPFAFAAHIAPAALDAAVRIYRSGFRPSAALARPHLMVSALIVAAETDRAARRLMTSIQQAAIALLRGRPSWLPPPTDDPMAFADPDDQALLQRMMPYAIVGSRETVRDGIEALIARTDADELAILSFVHDQEARRRSFDIVAGVRAWAAPAG</sequence>
<reference evidence="3 4" key="1">
    <citation type="submission" date="2023-07" db="EMBL/GenBank/DDBJ databases">
        <title>Sorghum-associated microbial communities from plants grown in Nebraska, USA.</title>
        <authorList>
            <person name="Schachtman D."/>
        </authorList>
    </citation>
    <scope>NUCLEOTIDE SEQUENCE [LARGE SCALE GENOMIC DNA]</scope>
    <source>
        <strain evidence="3 4">584</strain>
    </source>
</reference>
<name>A0ABU1JLF0_9PROT</name>
<keyword evidence="4" id="KW-1185">Reference proteome</keyword>
<comment type="similarity">
    <text evidence="1">To bacterial alkanal monooxygenase alpha and beta chains.</text>
</comment>
<feature type="domain" description="Luciferase-like" evidence="2">
    <location>
        <begin position="20"/>
        <end position="301"/>
    </location>
</feature>
<proteinExistence type="predicted"/>
<evidence type="ECO:0000313" key="4">
    <source>
        <dbReference type="Proteomes" id="UP001262410"/>
    </source>
</evidence>
<protein>
    <submittedName>
        <fullName evidence="3">Luciferase family oxidoreductase group 1</fullName>
    </submittedName>
</protein>
<dbReference type="InterPro" id="IPR019949">
    <property type="entry name" value="CmoO-like"/>
</dbReference>
<gene>
    <name evidence="3" type="ORF">E9232_001964</name>
</gene>
<dbReference type="NCBIfam" id="TIGR03558">
    <property type="entry name" value="oxido_grp_1"/>
    <property type="match status" value="1"/>
</dbReference>
<evidence type="ECO:0000256" key="1">
    <source>
        <dbReference type="ARBA" id="ARBA00007789"/>
    </source>
</evidence>
<dbReference type="SUPFAM" id="SSF51679">
    <property type="entry name" value="Bacterial luciferase-like"/>
    <property type="match status" value="1"/>
</dbReference>
<evidence type="ECO:0000259" key="2">
    <source>
        <dbReference type="Pfam" id="PF00296"/>
    </source>
</evidence>
<dbReference type="InterPro" id="IPR036661">
    <property type="entry name" value="Luciferase-like_sf"/>
</dbReference>
<dbReference type="PANTHER" id="PTHR30137">
    <property type="entry name" value="LUCIFERASE-LIKE MONOOXYGENASE"/>
    <property type="match status" value="1"/>
</dbReference>
<accession>A0ABU1JLF0</accession>